<dbReference type="InterPro" id="IPR032940">
    <property type="entry name" value="CAMSAP"/>
</dbReference>
<dbReference type="PANTHER" id="PTHR21595">
    <property type="entry name" value="PATRONIN"/>
    <property type="match status" value="1"/>
</dbReference>
<evidence type="ECO:0000259" key="1">
    <source>
        <dbReference type="PROSITE" id="PS51508"/>
    </source>
</evidence>
<dbReference type="InterPro" id="IPR011033">
    <property type="entry name" value="PRC_barrel-like_sf"/>
</dbReference>
<dbReference type="Pfam" id="PF08683">
    <property type="entry name" value="CAMSAP_CKK"/>
    <property type="match status" value="1"/>
</dbReference>
<dbReference type="PROSITE" id="PS51508">
    <property type="entry name" value="CKK"/>
    <property type="match status" value="1"/>
</dbReference>
<dbReference type="EMBL" id="JAEFCI010006026">
    <property type="protein sequence ID" value="KAG5459944.1"/>
    <property type="molecule type" value="Genomic_DNA"/>
</dbReference>
<reference evidence="2 3" key="1">
    <citation type="journal article" name="Sci. Rep.">
        <title>Genome-scale phylogenetic analyses confirm Olpidium as the closest living zoosporic fungus to the non-flagellated, terrestrial fungi.</title>
        <authorList>
            <person name="Chang Y."/>
            <person name="Rochon D."/>
            <person name="Sekimoto S."/>
            <person name="Wang Y."/>
            <person name="Chovatia M."/>
            <person name="Sandor L."/>
            <person name="Salamov A."/>
            <person name="Grigoriev I.V."/>
            <person name="Stajich J.E."/>
            <person name="Spatafora J.W."/>
        </authorList>
    </citation>
    <scope>NUCLEOTIDE SEQUENCE [LARGE SCALE GENOMIC DNA]</scope>
    <source>
        <strain evidence="2">S191</strain>
    </source>
</reference>
<dbReference type="AlphaFoldDB" id="A0A8H7ZUW3"/>
<dbReference type="InterPro" id="IPR014797">
    <property type="entry name" value="CKK_CAMSAP"/>
</dbReference>
<feature type="non-terminal residue" evidence="2">
    <location>
        <position position="148"/>
    </location>
</feature>
<protein>
    <submittedName>
        <fullName evidence="2">Microtubule-binding calmodulin-regulated spectrin-associated-domain-containing protein</fullName>
    </submittedName>
</protein>
<dbReference type="GO" id="GO:0008017">
    <property type="term" value="F:microtubule binding"/>
    <property type="evidence" value="ECO:0007669"/>
    <property type="project" value="InterPro"/>
</dbReference>
<dbReference type="GO" id="GO:0005516">
    <property type="term" value="F:calmodulin binding"/>
    <property type="evidence" value="ECO:0007669"/>
    <property type="project" value="InterPro"/>
</dbReference>
<sequence>MAFSLRDHVAAAPLLRSRFTERLVDKCRPASAGIPKTPTRTSHRSNRQLVRNALVHICLAGTVNTNTKEEVLEDLDGFAGDNFVILFRGTKDHAFRALYSYDAKTSEVLKVYGTGPMSLTGAQVAEFYKYDSGSRSFKTVPTKSFGIS</sequence>
<keyword evidence="3" id="KW-1185">Reference proteome</keyword>
<dbReference type="OrthoDB" id="2125658at2759"/>
<name>A0A8H7ZUW3_9FUNG</name>
<dbReference type="InterPro" id="IPR038209">
    <property type="entry name" value="CKK_dom_sf"/>
</dbReference>
<evidence type="ECO:0000313" key="3">
    <source>
        <dbReference type="Proteomes" id="UP000673691"/>
    </source>
</evidence>
<dbReference type="SUPFAM" id="SSF50346">
    <property type="entry name" value="PRC-barrel domain"/>
    <property type="match status" value="1"/>
</dbReference>
<dbReference type="PANTHER" id="PTHR21595:SF0">
    <property type="entry name" value="PATRONIN"/>
    <property type="match status" value="1"/>
</dbReference>
<comment type="caution">
    <text evidence="2">The sequence shown here is derived from an EMBL/GenBank/DDBJ whole genome shotgun (WGS) entry which is preliminary data.</text>
</comment>
<dbReference type="SMART" id="SM01051">
    <property type="entry name" value="CAMSAP_CKK"/>
    <property type="match status" value="1"/>
</dbReference>
<dbReference type="Gene3D" id="3.10.20.360">
    <property type="entry name" value="CKK domain"/>
    <property type="match status" value="1"/>
</dbReference>
<proteinExistence type="predicted"/>
<gene>
    <name evidence="2" type="ORF">BJ554DRAFT_8074</name>
</gene>
<organism evidence="2 3">
    <name type="scientific">Olpidium bornovanus</name>
    <dbReference type="NCBI Taxonomy" id="278681"/>
    <lineage>
        <taxon>Eukaryota</taxon>
        <taxon>Fungi</taxon>
        <taxon>Fungi incertae sedis</taxon>
        <taxon>Olpidiomycota</taxon>
        <taxon>Olpidiomycotina</taxon>
        <taxon>Olpidiomycetes</taxon>
        <taxon>Olpidiales</taxon>
        <taxon>Olpidiaceae</taxon>
        <taxon>Olpidium</taxon>
    </lineage>
</organism>
<feature type="domain" description="CKK" evidence="1">
    <location>
        <begin position="34"/>
        <end position="148"/>
    </location>
</feature>
<dbReference type="Proteomes" id="UP000673691">
    <property type="component" value="Unassembled WGS sequence"/>
</dbReference>
<evidence type="ECO:0000313" key="2">
    <source>
        <dbReference type="EMBL" id="KAG5459944.1"/>
    </source>
</evidence>
<accession>A0A8H7ZUW3</accession>